<reference evidence="1 2" key="1">
    <citation type="submission" date="2023-02" db="EMBL/GenBank/DDBJ databases">
        <authorList>
            <person name="Mo P."/>
        </authorList>
    </citation>
    <scope>NUCLEOTIDE SEQUENCE [LARGE SCALE GENOMIC DNA]</scope>
    <source>
        <strain evidence="1 2">HUAS 3</strain>
    </source>
</reference>
<accession>A0ABY7ZYY6</accession>
<name>A0ABY7ZYY6_9ACTN</name>
<protein>
    <recommendedName>
        <fullName evidence="3">Phosphohistidine phosphatase</fullName>
    </recommendedName>
</protein>
<evidence type="ECO:0000313" key="2">
    <source>
        <dbReference type="Proteomes" id="UP001219605"/>
    </source>
</evidence>
<dbReference type="Gene3D" id="3.40.50.1240">
    <property type="entry name" value="Phosphoglycerate mutase-like"/>
    <property type="match status" value="1"/>
</dbReference>
<keyword evidence="2" id="KW-1185">Reference proteome</keyword>
<evidence type="ECO:0008006" key="3">
    <source>
        <dbReference type="Google" id="ProtNLM"/>
    </source>
</evidence>
<dbReference type="RefSeq" id="WP_275035347.1">
    <property type="nucleotide sequence ID" value="NZ_CP118615.1"/>
</dbReference>
<organism evidence="1 2">
    <name type="scientific">Micromonospora cathayae</name>
    <dbReference type="NCBI Taxonomy" id="3028804"/>
    <lineage>
        <taxon>Bacteria</taxon>
        <taxon>Bacillati</taxon>
        <taxon>Actinomycetota</taxon>
        <taxon>Actinomycetes</taxon>
        <taxon>Micromonosporales</taxon>
        <taxon>Micromonosporaceae</taxon>
        <taxon>Micromonospora</taxon>
    </lineage>
</organism>
<dbReference type="Proteomes" id="UP001219605">
    <property type="component" value="Chromosome"/>
</dbReference>
<dbReference type="InterPro" id="IPR029033">
    <property type="entry name" value="His_PPase_superfam"/>
</dbReference>
<sequence length="103" mass="10484">MVSAPPESGAAGPAPQVRYESAAYAAETGDLLALLRATAPDARTVLLVAHNPGISLLSISLDRVGADREGLRTSGIVVHRVSGGWAELGTAPAPVTAHHTPRA</sequence>
<dbReference type="EMBL" id="CP118615">
    <property type="protein sequence ID" value="WDZ88281.1"/>
    <property type="molecule type" value="Genomic_DNA"/>
</dbReference>
<proteinExistence type="predicted"/>
<evidence type="ECO:0000313" key="1">
    <source>
        <dbReference type="EMBL" id="WDZ88281.1"/>
    </source>
</evidence>
<gene>
    <name evidence="1" type="ORF">PVK37_06720</name>
</gene>